<dbReference type="Proteomes" id="UP000580839">
    <property type="component" value="Unassembled WGS sequence"/>
</dbReference>
<dbReference type="InterPro" id="IPR043129">
    <property type="entry name" value="ATPase_NBD"/>
</dbReference>
<dbReference type="InterPro" id="IPR000600">
    <property type="entry name" value="ROK"/>
</dbReference>
<protein>
    <submittedName>
        <fullName evidence="2">ROK family transcriptional regulator</fullName>
    </submittedName>
</protein>
<comment type="similarity">
    <text evidence="1">Belongs to the ROK (NagC/XylR) family.</text>
</comment>
<dbReference type="PANTHER" id="PTHR18964">
    <property type="entry name" value="ROK (REPRESSOR, ORF, KINASE) FAMILY"/>
    <property type="match status" value="1"/>
</dbReference>
<organism evidence="2 3">
    <name type="scientific">Eiseniibacteriota bacterium</name>
    <dbReference type="NCBI Taxonomy" id="2212470"/>
    <lineage>
        <taxon>Bacteria</taxon>
        <taxon>Candidatus Eiseniibacteriota</taxon>
    </lineage>
</organism>
<reference evidence="2 3" key="1">
    <citation type="submission" date="2020-04" db="EMBL/GenBank/DDBJ databases">
        <title>Metagenomic profiling of ammonia- and methane-oxidizing microorganisms in a Dutch drinking water treatment plant.</title>
        <authorList>
            <person name="Poghosyan L."/>
            <person name="Leucker S."/>
        </authorList>
    </citation>
    <scope>NUCLEOTIDE SEQUENCE [LARGE SCALE GENOMIC DNA]</scope>
    <source>
        <strain evidence="2">S-RSF-IL-03</strain>
    </source>
</reference>
<accession>A0A849SBQ8</accession>
<dbReference type="SUPFAM" id="SSF46785">
    <property type="entry name" value="Winged helix' DNA-binding domain"/>
    <property type="match status" value="1"/>
</dbReference>
<dbReference type="CDD" id="cd24076">
    <property type="entry name" value="ASKHA_ATPase_ROK_BsXylR-like"/>
    <property type="match status" value="1"/>
</dbReference>
<comment type="caution">
    <text evidence="2">The sequence shown here is derived from an EMBL/GenBank/DDBJ whole genome shotgun (WGS) entry which is preliminary data.</text>
</comment>
<proteinExistence type="inferred from homology"/>
<evidence type="ECO:0000313" key="2">
    <source>
        <dbReference type="EMBL" id="NOT33108.1"/>
    </source>
</evidence>
<dbReference type="SUPFAM" id="SSF53067">
    <property type="entry name" value="Actin-like ATPase domain"/>
    <property type="match status" value="1"/>
</dbReference>
<dbReference type="Pfam" id="PF13412">
    <property type="entry name" value="HTH_24"/>
    <property type="match status" value="1"/>
</dbReference>
<name>A0A849SBQ8_UNCEI</name>
<evidence type="ECO:0000313" key="3">
    <source>
        <dbReference type="Proteomes" id="UP000580839"/>
    </source>
</evidence>
<sequence>MKPTNGEGHSGARSTGTQVGTLTQATLRIIWQEHRISRAEIARRAGLSRSTVTEIVDELLTTGLVSEVGVGPSRGGRPPIVLEFNYQAGCILGVDMGATHVAVALTDLRGEVLGWQHRFHSVRTDPVGTRALIAELCTKCLDSEPGSRKRLLGVGVAVPCPVDPKHPDHFSTLVLPDWRGRGELKSLATRFRVPLFVDNDANLGALAERWWGAGRGVDDFAYVKVATGVGSGHFLQGDVYRGATGVAGEIGHLAIDPNGRPCVCGLRGCLATLVGAPALVERAAELRARFPNSILSQTSPTIETIEDAALLGDPLAMQIVTEAAGHLGIAIAGLLNLMNPRLVIVGGGIARLGDRLLEPLREVIRSRTLVSSLAVAEVRTSELGPRSIAVGAATYVLVAALDDMRLFPCAREHSRSA</sequence>
<dbReference type="Pfam" id="PF00480">
    <property type="entry name" value="ROK"/>
    <property type="match status" value="1"/>
</dbReference>
<dbReference type="InterPro" id="IPR036388">
    <property type="entry name" value="WH-like_DNA-bd_sf"/>
</dbReference>
<dbReference type="EMBL" id="JABFRW010000029">
    <property type="protein sequence ID" value="NOT33108.1"/>
    <property type="molecule type" value="Genomic_DNA"/>
</dbReference>
<evidence type="ECO:0000256" key="1">
    <source>
        <dbReference type="ARBA" id="ARBA00006479"/>
    </source>
</evidence>
<dbReference type="Gene3D" id="1.10.10.10">
    <property type="entry name" value="Winged helix-like DNA-binding domain superfamily/Winged helix DNA-binding domain"/>
    <property type="match status" value="1"/>
</dbReference>
<gene>
    <name evidence="2" type="ORF">HOP12_02950</name>
</gene>
<dbReference type="InterPro" id="IPR036390">
    <property type="entry name" value="WH_DNA-bd_sf"/>
</dbReference>
<dbReference type="AlphaFoldDB" id="A0A849SBQ8"/>
<dbReference type="Gene3D" id="3.30.420.40">
    <property type="match status" value="2"/>
</dbReference>
<dbReference type="GO" id="GO:0003700">
    <property type="term" value="F:DNA-binding transcription factor activity"/>
    <property type="evidence" value="ECO:0007669"/>
    <property type="project" value="InterPro"/>
</dbReference>
<dbReference type="PANTHER" id="PTHR18964:SF149">
    <property type="entry name" value="BIFUNCTIONAL UDP-N-ACETYLGLUCOSAMINE 2-EPIMERASE_N-ACETYLMANNOSAMINE KINASE"/>
    <property type="match status" value="1"/>
</dbReference>